<gene>
    <name evidence="22" type="ORF">KUTeg_024315</name>
</gene>
<keyword evidence="10 12" id="KW-0833">Ubl conjugation pathway</keyword>
<dbReference type="CDD" id="cd08664">
    <property type="entry name" value="APC10-HERC2"/>
    <property type="match status" value="1"/>
</dbReference>
<dbReference type="Pfam" id="PF06701">
    <property type="entry name" value="MIB_HERC2"/>
    <property type="match status" value="1"/>
</dbReference>
<comment type="pathway">
    <text evidence="3">Protein modification; protein ubiquitination.</text>
</comment>
<feature type="compositionally biased region" description="Acidic residues" evidence="16">
    <location>
        <begin position="2127"/>
        <end position="2140"/>
    </location>
</feature>
<evidence type="ECO:0000256" key="7">
    <source>
        <dbReference type="ARBA" id="ARBA00022723"/>
    </source>
</evidence>
<evidence type="ECO:0000259" key="17">
    <source>
        <dbReference type="PROSITE" id="PS50135"/>
    </source>
</evidence>
<reference evidence="22 23" key="1">
    <citation type="submission" date="2022-12" db="EMBL/GenBank/DDBJ databases">
        <title>Chromosome-level genome of Tegillarca granosa.</title>
        <authorList>
            <person name="Kim J."/>
        </authorList>
    </citation>
    <scope>NUCLEOTIDE SEQUENCE [LARGE SCALE GENOMIC DNA]</scope>
    <source>
        <strain evidence="22">Teg-2019</strain>
        <tissue evidence="22">Adductor muscle</tissue>
    </source>
</reference>
<dbReference type="InterPro" id="IPR036400">
    <property type="entry name" value="Cyt_B5-like_heme/steroid_sf"/>
</dbReference>
<feature type="repeat" description="RCC1" evidence="14">
    <location>
        <begin position="3827"/>
        <end position="3878"/>
    </location>
</feature>
<feature type="coiled-coil region" evidence="15">
    <location>
        <begin position="766"/>
        <end position="795"/>
    </location>
</feature>
<feature type="domain" description="Cytochrome b5 heme-binding" evidence="19">
    <location>
        <begin position="992"/>
        <end position="1068"/>
    </location>
</feature>
<feature type="region of interest" description="Disordered" evidence="16">
    <location>
        <begin position="1138"/>
        <end position="1169"/>
    </location>
</feature>
<dbReference type="SMART" id="SM01337">
    <property type="entry name" value="APC10"/>
    <property type="match status" value="1"/>
</dbReference>
<feature type="domain" description="DOC" evidence="20">
    <location>
        <begin position="2448"/>
        <end position="2625"/>
    </location>
</feature>
<dbReference type="Gene3D" id="2.130.10.30">
    <property type="entry name" value="Regulator of chromosome condensation 1/beta-lactamase-inhibitor protein II"/>
    <property type="match status" value="4"/>
</dbReference>
<feature type="repeat" description="RCC1" evidence="14">
    <location>
        <begin position="2700"/>
        <end position="2759"/>
    </location>
</feature>
<dbReference type="InterPro" id="IPR037976">
    <property type="entry name" value="HERC2_APC10"/>
</dbReference>
<dbReference type="SUPFAM" id="SSF63748">
    <property type="entry name" value="Tudor/PWWP/MBT"/>
    <property type="match status" value="1"/>
</dbReference>
<dbReference type="Pfam" id="PF00415">
    <property type="entry name" value="RCC1"/>
    <property type="match status" value="13"/>
</dbReference>
<dbReference type="SUPFAM" id="SSF56204">
    <property type="entry name" value="Hect, E3 ligase catalytic domain"/>
    <property type="match status" value="1"/>
</dbReference>
<feature type="repeat" description="RCC1" evidence="14">
    <location>
        <begin position="3537"/>
        <end position="3588"/>
    </location>
</feature>
<feature type="region of interest" description="Disordered" evidence="16">
    <location>
        <begin position="2973"/>
        <end position="2992"/>
    </location>
</feature>
<dbReference type="InterPro" id="IPR058923">
    <property type="entry name" value="RCC1-like_dom"/>
</dbReference>
<dbReference type="Pfam" id="PF00173">
    <property type="entry name" value="Cyt-b5"/>
    <property type="match status" value="1"/>
</dbReference>
<feature type="region of interest" description="Disordered" evidence="16">
    <location>
        <begin position="1351"/>
        <end position="1389"/>
    </location>
</feature>
<dbReference type="Gene3D" id="3.10.120.10">
    <property type="entry name" value="Cytochrome b5-like heme/steroid binding domain"/>
    <property type="match status" value="1"/>
</dbReference>
<evidence type="ECO:0000259" key="20">
    <source>
        <dbReference type="PROSITE" id="PS51284"/>
    </source>
</evidence>
<keyword evidence="15" id="KW-0175">Coiled coil</keyword>
<accession>A0ABQ9DWY3</accession>
<dbReference type="SUPFAM" id="SSF159034">
    <property type="entry name" value="Mib/herc2 domain-like"/>
    <property type="match status" value="1"/>
</dbReference>
<dbReference type="SUPFAM" id="SSF50985">
    <property type="entry name" value="RCC1/BLIP-II"/>
    <property type="match status" value="4"/>
</dbReference>
<dbReference type="InterPro" id="IPR014722">
    <property type="entry name" value="Rib_uL2_dom2"/>
</dbReference>
<dbReference type="InterPro" id="IPR035983">
    <property type="entry name" value="Hect_E3_ubiquitin_ligase"/>
</dbReference>
<feature type="repeat" description="RCC1" evidence="14">
    <location>
        <begin position="3589"/>
        <end position="3642"/>
    </location>
</feature>
<feature type="compositionally biased region" description="Polar residues" evidence="16">
    <location>
        <begin position="1365"/>
        <end position="1374"/>
    </location>
</feature>
<feature type="domain" description="HECT" evidence="18">
    <location>
        <begin position="3991"/>
        <end position="4235"/>
    </location>
</feature>
<evidence type="ECO:0000256" key="10">
    <source>
        <dbReference type="ARBA" id="ARBA00022786"/>
    </source>
</evidence>
<dbReference type="InterPro" id="IPR004939">
    <property type="entry name" value="APC_su10/DOC_dom"/>
</dbReference>
<comment type="subcellular location">
    <subcellularLocation>
        <location evidence="2">Cytoplasm</location>
    </subcellularLocation>
</comment>
<dbReference type="SUPFAM" id="SSF49785">
    <property type="entry name" value="Galactose-binding domain-like"/>
    <property type="match status" value="1"/>
</dbReference>
<keyword evidence="7" id="KW-0479">Metal-binding</keyword>
<evidence type="ECO:0000259" key="21">
    <source>
        <dbReference type="PROSITE" id="PS51416"/>
    </source>
</evidence>
<evidence type="ECO:0000256" key="16">
    <source>
        <dbReference type="SAM" id="MobiDB-lite"/>
    </source>
</evidence>
<feature type="repeat" description="RCC1" evidence="14">
    <location>
        <begin position="357"/>
        <end position="408"/>
    </location>
</feature>
<dbReference type="Pfam" id="PF11515">
    <property type="entry name" value="Cul7"/>
    <property type="match status" value="1"/>
</dbReference>
<dbReference type="EMBL" id="JARBDR010000923">
    <property type="protein sequence ID" value="KAJ8297784.1"/>
    <property type="molecule type" value="Genomic_DNA"/>
</dbReference>
<dbReference type="InterPro" id="IPR000433">
    <property type="entry name" value="Znf_ZZ"/>
</dbReference>
<feature type="active site" description="Glycyl thioester intermediate" evidence="12">
    <location>
        <position position="4198"/>
    </location>
</feature>
<feature type="region of interest" description="Disordered" evidence="16">
    <location>
        <begin position="2126"/>
        <end position="2172"/>
    </location>
</feature>
<dbReference type="InterPro" id="IPR051625">
    <property type="entry name" value="Signaling_Regulatory_Domain"/>
</dbReference>
<evidence type="ECO:0000256" key="1">
    <source>
        <dbReference type="ARBA" id="ARBA00000885"/>
    </source>
</evidence>
<feature type="repeat" description="RCC1" evidence="14">
    <location>
        <begin position="409"/>
        <end position="460"/>
    </location>
</feature>
<dbReference type="PROSITE" id="PS51284">
    <property type="entry name" value="DOC"/>
    <property type="match status" value="1"/>
</dbReference>
<dbReference type="InterPro" id="IPR001199">
    <property type="entry name" value="Cyt_B5-like_heme/steroid-bd"/>
</dbReference>
<sequence>MHFYKDICIGILFQILKKYSSSVKPAEKATMKLARVGSRAALSFAFAFLRRAWRSGEDADLCSELLQESLEALQSLPEATLFEEGSVSAVWLEVVERATKFLHSVVGGDMSGGTTARSSSKVPVQDQQTALSLLLELSVQKGTMASVLSSVMLLLNLWNNSHHELDNRVSSSLNCAPLIPLLKRFQSIQSAKSRFYEMTKYDECGIYSVSPTEVFLRYLTYPEDPTTPVDLRQSAVVIMSHLDRLCAPYLPPTNSKKSSQKNNATQEVIGWGWLAWMGPTNAGPQVLEFFIDLGGIQQITCAERCMLVLARNGKVYSVYYTSESPTLQLLVGFGDREVIKVATHPDGKHYLALTSDSEVFSWGNGDGGRLGHGDNISRDEPTLVTAMSGKQVVDILCGGTYSAAITSNGELYTWGRGNYGRLGHGSSEDQCSPCVVKYLKGHHVVHVACGSGDAQTLAVTDTGGSDGCKTPKVIEKLVGQDIIKVYCGAQFSLALAKTGAVGKGDNFRLGLGTEEHVRHPKQIEALSGKKVIDIAIGSMHCVAITDDGEVYGWGRNDQGQIGDMSNNCLPEPTLLSGLDGKNIIGAACGPSQTIAWSSGGQWMVGSRLPFIIDVCKHTYEQLDELLADVCEGMDGRSEWPPPQDKECLAVAGLNLLNLQLHAAISQNEKTESLGLGPGSPLVASLKQRVVSLASNVGVISTVQSAAQNALQSGWSILLPTAEERARALSSLLSSGAGTCDTSVMSPGQRFMTDLLVSSLMADGGLESALEAAIKKETKEIEEKREEEKVDEVEASIGKSPEATNVLKTEQAIIETKDGILKITEDNEQSEASPSLDLLLQVQRLLVSRLFPKDEDVVATVTDTELELQGAGSLLRKYISMLCNHVTDILPVAASLANLSAKHFSVVSKIISKDVTGILLPEMVTCMVMLQLRNPVVIYASKSVPLLENLLDSVDSYNKLAPGLDRDDKEDLAWPGVWSYTLERYTQKPADDVQIIRKADLENHNKDGGLWIVIHGKVYDVQDFKSQAPCGTENLVENAACDATEAFELAHHSDEAREMMQAFFVGQYLDPEKDILQTTDSSSVSSPLMDVERTLGMLLGLHAAYQAHSTPLSQEEQDPWLQSEFFQGGLQILQPKNQFEEEKGESRAPSCTTTPGATPTREQREGPDIESKEKLFDRQASQADPSRPFLVALADGKIQENFVKSLLGIMEKYCRQHHLVTVLLKHHDLGHVALSLIEHGQGEHGKYSLPRSLMEIFKVISHTKRALIKFHQDHGRSYKEICAPVLERCHFLFNELRPAIGNEVNALSRSGLLKSMSRWRQAITKVIEERRKLKGTTEEEDIRPEKECTLDEDRPLEGATGGMESSIESPTVRFSTETEDIDTPQDEDNEEEVKVYAKGTAPVPVEGGKEPPLISPKTSQTKLKKNDSWSHIINTVTSVPKFRWLQQRLTGSKTELPLINKIVEFILHEHPVERAQMRLHGIQNMLSLVRKDYLIPSIRYAVLCGWQGLLTVVPHCLSNIKLIPPCDRVLIEMMYSELYEWSIKELRKGLIKSDMMFKARGINPSIIPPDTGKERLTLGALPQARFLLATLGILTTEHQGNSLSLLLNSGVLALTQTLLRLVGPDPDRVIQDTSGSVCAVLEEQKHKKQTQPVPISGPDLAAMMKVGTRVVRGVDWKWGDQDGPPPSMGRVIGELGEDGWIRVQWDTGSTNSYRMDISKPESKHPTSLLRRSSLTLLRTLSICAGINAEETQSDAISTLCGLMRNIVDCGCNYGLTTGSKICQAISTPNWIDLLLKVLEEERAPQQTKKVTKQILTLKLLTAVLPYWDGKIEDGRVRSIVQKLFDLLGKVLMACSSDPMDSPRKGHKQRAPVSLTASYTSTVAEEIVSLIRRLHACDYWNVYINKYITDQLVLIPEIMAESVKMDSSDNHSSVMASLAVIGGVDSRPHLGGRVSHEQYGTGTIAKITPKGKIHVQFKDGGLRVCRLTELCRSSNTDFDVEKLPLVEPVVNIWSTLISLTMSHTGLDLEELRHQQIRLGLLRASKTLFSRKQNLRQILLRPIFTDDPGTVSNYSDDEPNADLETPTSVLQSLMLAATQPSPIKAIFSHEELEAAALAVCQYLTASSIQEQEESDSSDSDSEAEPQVPYKPANNTVTSNVSNKPQKIKKLKPAPTPPTHVVRLLMQMGFPRKNIEYAIQTMAGSTLVPSSDNPSPESLVGWLVEHSELNLQEDTDTDTDSISVDLYSDSDSTSDDFEDLDPGLEMFSNEMGATAPATQSYKKRSDFLSNDEYAMYVRDNIQVGMSVRCCKTYEEVHESDIGKVVKLDRDGLHDLNIQADWQRKGGTYWVRYIHVELLGYMGTVSAVNPNGRDLIVDFPQQAHWTGVIDEMEVVPSTHPGVSCDECQVYPIVGHRFKCRVCENVDFCENCFRTSKHRHSFNRIAEPGSDPVPVGKPGKQRKKMTYTSNGSLIDDWHTCVKNLTVSSKENTAHRLIDGNSGFWQSSGSQGKHWIRLEMQPDIVIHRLYMRIEPSDSSYMPSLVVISAGDTLSSMKEIRTISVASSETHVTLLQDMNDHFRHIEIAVKQCRSSGIDCKVHGLSVIGRLRSDDDDAAASYSYLASDREEEDEEKAMASQVGRKKSKFSGGKEIQTHVFVWGLNDKDQLGGPKGSKIKLPCLNETLSALRCVQIAGGSKSLFCVTQEGKVYACGEATNGRLGLGMSSGTVSVPRQLTSLSQLIEALKSKRIRDIACGSSHSAAITSNGELYTWGLGEYGRLGHGDNTTQLKPKQVKQLAGQRVIQVSCGSRDAQTLALTDEGCVYSWGDGDFGKLGRGGSEGCNVPHEVDRLQGLGDYFRLGHGTDAHVRKPQLVEGLKGKKIVHVAVGALHCLAVTDHGQVYAWGDNDHGQQGNGTTTVNRKPALVHGLEGYKITRVACGSSHSIAWATTDLSTPTTHEPVLFSTSRDPLGATVLGMNESVSEDSNTPAPVVPSPATKTSRPSLAKIILSQETDSAKQQALGHVLTAIQITYARVAVCGSLMSETRGIPVAMDTKVSQMTHSQTTSVTPHPETVTVSGNVPSTSETSESTEFITSNADNILDHSDIDLSVIDSVHSDVFGHDEMPSFPSMHSLAAKVSPATSIMAETFTSPDQVTSGTEPDQGLVLQGLDEFTSSITVEDARVLVDLLKLSVAKRVGERGKETLSEVLTCVGKANQSIAEMLLELCVTELEDVASDRESGRSMAQPVVQESPHPYTDDTSLVGHVKIPGCEALRVEFDRRCSTERRHDPLTVMDGSGRTISVRSGREWSDWAQELRIPGDELRWKFTSDGSVNGWGWCFTVYPIMPAAAPMDMLSDRTVLSRPSIDLVTCLLDFKLEVNLDKSIVARLAAALAACAQLSSLGSALTSLVKGLPEALQRQYEYEDPIVRSGKHLMHSAFFKVLVALASDIQLDTLECCTEAHKWAWFRRYCMAARVATAIVQRLVLPLSFTEEVMKKIQDISADGEELTREHENHQIFNQEVDEQILLWLNRKPDDWTLSWGGSGQIWGWGHNHRGQLGGVEGAKVKLPISCEALAGLRPVQLIGGEQTLFAVTAEGKMYATGYGAGGRLGIGGTESVANPTLLESIQHVLIKKVAVNSGGKHCLALSAEGEVYSWGEGEDGKLGHGNRSPCDRPRVIESLRGKEVVDIAAGGAHSACITSSGELYTWGKGRYGRLGHGDSEDQPRPKLVEAMKGQRVTDVACGSGDAQTLCITDDDNVWSWGDGDYGKLGRGGSDGCKIPMKIDSLQELGDYHRLGHGTDDHVRRPRRVSALQGKRIIDVACGSLHCVACADTGEVYTWGDNDEGQLGDGTTNAIQRPRLVSALQGKKINRVACGSAHSLAWSTNKPVKRSRSKGGLAGPDGVKSVFGQMAQKIDVFGPDSLMLPHRVWKVKFVGESVDDCGGGYSESIAEICDELQNGSVPLLIVTPNGRDESGANRDCYLLNPMIKSISHMNMFKFLAEPVWKQLAGMALGISDLTEVDKDFVPGLMCIREMEDEALRAADMPFSVPSASGQEINLNSKYSRITPENKAEYIRLAMNYRLHEFDEQIKWVREGMAKVIPVPLLSLFTGLELETMVCGSPDIPLNLLKSVATYKGIDASASLIQWFWEVMEELSNTERSLFLRFVWGRTRLPRTIADFRGRDFVLQVLDKYNPPDHFLPESYTCFFLLKMPKYSCKAVLREKLKYAIHFCKSIDTDDYARVALTGELIDDDTPEASDDSDDLDSTESEHEIVDSDGSL</sequence>
<feature type="repeat" description="RCC1" evidence="14">
    <location>
        <begin position="3695"/>
        <end position="3746"/>
    </location>
</feature>
<dbReference type="Gene3D" id="3.30.2160.10">
    <property type="entry name" value="Hect, E3 ligase catalytic domain"/>
    <property type="match status" value="1"/>
</dbReference>
<comment type="caution">
    <text evidence="22">The sequence shown here is derived from an EMBL/GenBank/DDBJ whole genome shotgun (WGS) entry which is preliminary data.</text>
</comment>
<evidence type="ECO:0000313" key="23">
    <source>
        <dbReference type="Proteomes" id="UP001217089"/>
    </source>
</evidence>
<keyword evidence="8" id="KW-0677">Repeat</keyword>
<dbReference type="InterPro" id="IPR021097">
    <property type="entry name" value="CPH_domain"/>
</dbReference>
<dbReference type="InterPro" id="IPR043145">
    <property type="entry name" value="Znf_ZZ_sf"/>
</dbReference>
<feature type="repeat" description="RCC1" evidence="14">
    <location>
        <begin position="3643"/>
        <end position="3694"/>
    </location>
</feature>
<evidence type="ECO:0000259" key="19">
    <source>
        <dbReference type="PROSITE" id="PS50255"/>
    </source>
</evidence>
<evidence type="ECO:0000256" key="3">
    <source>
        <dbReference type="ARBA" id="ARBA00004906"/>
    </source>
</evidence>
<dbReference type="CDD" id="cd00078">
    <property type="entry name" value="HECTc"/>
    <property type="match status" value="1"/>
</dbReference>
<keyword evidence="23" id="KW-1185">Reference proteome</keyword>
<dbReference type="PROSITE" id="PS50012">
    <property type="entry name" value="RCC1_3"/>
    <property type="match status" value="15"/>
</dbReference>
<dbReference type="Gene3D" id="2.30.30.40">
    <property type="entry name" value="SH3 Domains"/>
    <property type="match status" value="1"/>
</dbReference>
<feature type="compositionally biased region" description="Polar residues" evidence="16">
    <location>
        <begin position="2149"/>
        <end position="2161"/>
    </location>
</feature>
<dbReference type="Pfam" id="PF00569">
    <property type="entry name" value="ZZ"/>
    <property type="match status" value="1"/>
</dbReference>
<organism evidence="22 23">
    <name type="scientific">Tegillarca granosa</name>
    <name type="common">Malaysian cockle</name>
    <name type="synonym">Anadara granosa</name>
    <dbReference type="NCBI Taxonomy" id="220873"/>
    <lineage>
        <taxon>Eukaryota</taxon>
        <taxon>Metazoa</taxon>
        <taxon>Spiralia</taxon>
        <taxon>Lophotrochozoa</taxon>
        <taxon>Mollusca</taxon>
        <taxon>Bivalvia</taxon>
        <taxon>Autobranchia</taxon>
        <taxon>Pteriomorphia</taxon>
        <taxon>Arcoida</taxon>
        <taxon>Arcoidea</taxon>
        <taxon>Arcidae</taxon>
        <taxon>Tegillarca</taxon>
    </lineage>
</organism>
<dbReference type="SMART" id="SM00291">
    <property type="entry name" value="ZnF_ZZ"/>
    <property type="match status" value="1"/>
</dbReference>
<feature type="repeat" description="RCC1" evidence="14">
    <location>
        <begin position="2648"/>
        <end position="2699"/>
    </location>
</feature>
<evidence type="ECO:0000256" key="5">
    <source>
        <dbReference type="ARBA" id="ARBA00022490"/>
    </source>
</evidence>
<evidence type="ECO:0000256" key="13">
    <source>
        <dbReference type="PROSITE-ProRule" id="PRU00228"/>
    </source>
</evidence>
<name>A0ABQ9DWY3_TEGGR</name>
<dbReference type="PROSITE" id="PS51416">
    <property type="entry name" value="MIB_HERC2"/>
    <property type="match status" value="1"/>
</dbReference>
<feature type="compositionally biased region" description="Acidic residues" evidence="16">
    <location>
        <begin position="4243"/>
        <end position="4259"/>
    </location>
</feature>
<dbReference type="Pfam" id="PF03256">
    <property type="entry name" value="ANAPC10"/>
    <property type="match status" value="1"/>
</dbReference>
<dbReference type="InterPro" id="IPR009091">
    <property type="entry name" value="RCC1/BLIP-II"/>
</dbReference>
<keyword evidence="5" id="KW-0963">Cytoplasm</keyword>
<feature type="compositionally biased region" description="Acidic residues" evidence="16">
    <location>
        <begin position="1376"/>
        <end position="1389"/>
    </location>
</feature>
<evidence type="ECO:0000256" key="9">
    <source>
        <dbReference type="ARBA" id="ARBA00022771"/>
    </source>
</evidence>
<dbReference type="PROSITE" id="PS50237">
    <property type="entry name" value="HECT"/>
    <property type="match status" value="1"/>
</dbReference>
<dbReference type="Pfam" id="PF25390">
    <property type="entry name" value="WD40_RLD"/>
    <property type="match status" value="1"/>
</dbReference>
<dbReference type="PANTHER" id="PTHR22872">
    <property type="entry name" value="BTK-BINDING PROTEIN-RELATED"/>
    <property type="match status" value="1"/>
</dbReference>
<feature type="repeat" description="RCC1" evidence="14">
    <location>
        <begin position="2892"/>
        <end position="2943"/>
    </location>
</feature>
<evidence type="ECO:0000256" key="14">
    <source>
        <dbReference type="PROSITE-ProRule" id="PRU00235"/>
    </source>
</evidence>
<dbReference type="EC" id="2.3.2.26" evidence="4"/>
<keyword evidence="6" id="KW-0808">Transferase</keyword>
<feature type="repeat" description="RCC1" evidence="14">
    <location>
        <begin position="2814"/>
        <end position="2891"/>
    </location>
</feature>
<dbReference type="SMART" id="SM00119">
    <property type="entry name" value="HECTc"/>
    <property type="match status" value="1"/>
</dbReference>
<dbReference type="Gene3D" id="2.30.30.30">
    <property type="match status" value="1"/>
</dbReference>
<evidence type="ECO:0000313" key="22">
    <source>
        <dbReference type="EMBL" id="KAJ8297784.1"/>
    </source>
</evidence>
<protein>
    <recommendedName>
        <fullName evidence="4">HECT-type E3 ubiquitin transferase</fullName>
        <ecNumber evidence="4">2.3.2.26</ecNumber>
    </recommendedName>
</protein>
<evidence type="ECO:0000256" key="8">
    <source>
        <dbReference type="ARBA" id="ARBA00022737"/>
    </source>
</evidence>
<evidence type="ECO:0000256" key="6">
    <source>
        <dbReference type="ARBA" id="ARBA00022679"/>
    </source>
</evidence>
<dbReference type="InterPro" id="IPR000569">
    <property type="entry name" value="HECT_dom"/>
</dbReference>
<dbReference type="PROSITE" id="PS50255">
    <property type="entry name" value="CYTOCHROME_B5_2"/>
    <property type="match status" value="1"/>
</dbReference>
<keyword evidence="9 13" id="KW-0863">Zinc-finger</keyword>
<dbReference type="Gene3D" id="2.60.120.260">
    <property type="entry name" value="Galactose-binding domain-like"/>
    <property type="match status" value="1"/>
</dbReference>
<dbReference type="Proteomes" id="UP001217089">
    <property type="component" value="Unassembled WGS sequence"/>
</dbReference>
<dbReference type="PROSITE" id="PS50135">
    <property type="entry name" value="ZF_ZZ_2"/>
    <property type="match status" value="1"/>
</dbReference>
<feature type="repeat" description="RCC1" evidence="14">
    <location>
        <begin position="2760"/>
        <end position="2811"/>
    </location>
</feature>
<evidence type="ECO:0000256" key="12">
    <source>
        <dbReference type="PROSITE-ProRule" id="PRU00104"/>
    </source>
</evidence>
<evidence type="ECO:0000256" key="2">
    <source>
        <dbReference type="ARBA" id="ARBA00004496"/>
    </source>
</evidence>
<dbReference type="SUPFAM" id="SSF55856">
    <property type="entry name" value="Cytochrome b5-like heme/steroid binding domain"/>
    <property type="match status" value="1"/>
</dbReference>
<dbReference type="Gene3D" id="3.30.60.90">
    <property type="match status" value="1"/>
</dbReference>
<comment type="catalytic activity">
    <reaction evidence="1">
        <text>S-ubiquitinyl-[E2 ubiquitin-conjugating enzyme]-L-cysteine + [acceptor protein]-L-lysine = [E2 ubiquitin-conjugating enzyme]-L-cysteine + N(6)-ubiquitinyl-[acceptor protein]-L-lysine.</text>
        <dbReference type="EC" id="2.3.2.26"/>
    </reaction>
</comment>
<dbReference type="Gene3D" id="3.30.2410.10">
    <property type="entry name" value="Hect, E3 ligase catalytic domain"/>
    <property type="match status" value="1"/>
</dbReference>
<dbReference type="PRINTS" id="PR00633">
    <property type="entry name" value="RCCNDNSATION"/>
</dbReference>
<keyword evidence="11" id="KW-0862">Zinc</keyword>
<evidence type="ECO:0000256" key="4">
    <source>
        <dbReference type="ARBA" id="ARBA00012485"/>
    </source>
</evidence>
<dbReference type="InterPro" id="IPR008979">
    <property type="entry name" value="Galactose-bd-like_sf"/>
</dbReference>
<feature type="repeat" description="RCC1" evidence="14">
    <location>
        <begin position="3749"/>
        <end position="3826"/>
    </location>
</feature>
<feature type="domain" description="MIB/HERC2" evidence="21">
    <location>
        <begin position="1655"/>
        <end position="1731"/>
    </location>
</feature>
<feature type="region of interest" description="Disordered" evidence="16">
    <location>
        <begin position="4243"/>
        <end position="4272"/>
    </location>
</feature>
<evidence type="ECO:0000256" key="11">
    <source>
        <dbReference type="ARBA" id="ARBA00022833"/>
    </source>
</evidence>
<dbReference type="InterPro" id="IPR037252">
    <property type="entry name" value="Mib_Herc2_sf"/>
</dbReference>
<feature type="repeat" description="RCC1" evidence="14">
    <location>
        <begin position="548"/>
        <end position="599"/>
    </location>
</feature>
<dbReference type="PROSITE" id="PS01357">
    <property type="entry name" value="ZF_ZZ_1"/>
    <property type="match status" value="1"/>
</dbReference>
<feature type="repeat" description="RCC1" evidence="14">
    <location>
        <begin position="496"/>
        <end position="547"/>
    </location>
</feature>
<dbReference type="PANTHER" id="PTHR22872:SF2">
    <property type="entry name" value="INHIBITOR OF BRUTON TYROSINE KINASE"/>
    <property type="match status" value="1"/>
</dbReference>
<dbReference type="SUPFAM" id="SSF57850">
    <property type="entry name" value="RING/U-box"/>
    <property type="match status" value="1"/>
</dbReference>
<dbReference type="InterPro" id="IPR000408">
    <property type="entry name" value="Reg_chr_condens"/>
</dbReference>
<proteinExistence type="predicted"/>
<dbReference type="InterPro" id="IPR010606">
    <property type="entry name" value="Mib_Herc2"/>
</dbReference>
<dbReference type="Pfam" id="PF00632">
    <property type="entry name" value="HECT"/>
    <property type="match status" value="1"/>
</dbReference>
<evidence type="ECO:0000259" key="18">
    <source>
        <dbReference type="PROSITE" id="PS50237"/>
    </source>
</evidence>
<feature type="region of interest" description="Disordered" evidence="16">
    <location>
        <begin position="3230"/>
        <end position="3253"/>
    </location>
</feature>
<dbReference type="Gene3D" id="3.90.1750.10">
    <property type="entry name" value="Hect, E3 ligase catalytic domains"/>
    <property type="match status" value="1"/>
</dbReference>
<feature type="domain" description="ZZ-type" evidence="17">
    <location>
        <begin position="2394"/>
        <end position="2444"/>
    </location>
</feature>
<feature type="compositionally biased region" description="Basic and acidic residues" evidence="16">
    <location>
        <begin position="1160"/>
        <end position="1169"/>
    </location>
</feature>
<dbReference type="PROSITE" id="PS00626">
    <property type="entry name" value="RCC1_2"/>
    <property type="match status" value="1"/>
</dbReference>
<dbReference type="SMART" id="SM01117">
    <property type="entry name" value="Cyt-b5"/>
    <property type="match status" value="1"/>
</dbReference>
<evidence type="ECO:0000256" key="15">
    <source>
        <dbReference type="SAM" id="Coils"/>
    </source>
</evidence>